<evidence type="ECO:0000259" key="1">
    <source>
        <dbReference type="Pfam" id="PF12850"/>
    </source>
</evidence>
<evidence type="ECO:0000313" key="3">
    <source>
        <dbReference type="Proteomes" id="UP000221359"/>
    </source>
</evidence>
<dbReference type="Gene3D" id="3.60.21.10">
    <property type="match status" value="1"/>
</dbReference>
<accession>A0A0K0N798</accession>
<sequence>MSEAFYIADLHLAHEKLAEYRGFNSAAEHDEMILDQIDSLPDGPLWILGDICSGSKGSTERALDMLRSNLGARQVHLITGNHDLAWPWFRDSYKWQKKFMDVFDSVQPFARRKISGQSVMLSHFPYEGDHLAVDRHPDARLRLSSMPLIHGHTHSSDKLSHVMRTDWDDDRGVRVTLDVPQICVSWEAWKRPVAQYEIEEMLSSFEPWKSDELSKELREMLNND</sequence>
<proteinExistence type="predicted"/>
<gene>
    <name evidence="2" type="ORF">GMA2_79</name>
</gene>
<keyword evidence="3" id="KW-1185">Reference proteome</keyword>
<dbReference type="InterPro" id="IPR024654">
    <property type="entry name" value="Calcineurin-like_PHP_lpxH"/>
</dbReference>
<dbReference type="Proteomes" id="UP000221359">
    <property type="component" value="Segment"/>
</dbReference>
<dbReference type="EMBL" id="KR063281">
    <property type="protein sequence ID" value="AKJ72617.1"/>
    <property type="molecule type" value="Genomic_DNA"/>
</dbReference>
<organism evidence="2 3">
    <name type="scientific">Gordonia phage GMA2</name>
    <dbReference type="NCBI Taxonomy" id="1647283"/>
    <lineage>
        <taxon>Viruses</taxon>
        <taxon>Duplodnaviria</taxon>
        <taxon>Heunggongvirae</taxon>
        <taxon>Uroviricota</taxon>
        <taxon>Caudoviricetes</taxon>
        <taxon>Gimaduovirus</taxon>
        <taxon>Gimaduovirus GMA2</taxon>
    </lineage>
</organism>
<protein>
    <recommendedName>
        <fullName evidence="1">Calcineurin-like phosphoesterase domain-containing protein</fullName>
    </recommendedName>
</protein>
<dbReference type="SUPFAM" id="SSF56300">
    <property type="entry name" value="Metallo-dependent phosphatases"/>
    <property type="match status" value="1"/>
</dbReference>
<dbReference type="InterPro" id="IPR029052">
    <property type="entry name" value="Metallo-depent_PP-like"/>
</dbReference>
<dbReference type="Pfam" id="PF12850">
    <property type="entry name" value="Metallophos_2"/>
    <property type="match status" value="1"/>
</dbReference>
<reference evidence="2 3" key="1">
    <citation type="journal article" date="2015" name="PLoS ONE">
        <title>Lysis to Kill: Evaluation of the Lytic Abilities, and Genomics of Nine Bacteriophages Infective for Gordonia spp. and Their Potential Use in Activated Sludge Foam Biocontrol.</title>
        <authorList>
            <person name="Dyson Z.A."/>
            <person name="Tucci J."/>
            <person name="Seviour R.J."/>
            <person name="Petrovski S."/>
        </authorList>
    </citation>
    <scope>NUCLEOTIDE SEQUENCE [LARGE SCALE GENOMIC DNA]</scope>
</reference>
<feature type="domain" description="Calcineurin-like phosphoesterase" evidence="1">
    <location>
        <begin position="7"/>
        <end position="156"/>
    </location>
</feature>
<evidence type="ECO:0000313" key="2">
    <source>
        <dbReference type="EMBL" id="AKJ72617.1"/>
    </source>
</evidence>
<name>A0A0K0N798_9CAUD</name>